<gene>
    <name evidence="1" type="ORF">PMAYCL1PPCAC_26293</name>
</gene>
<feature type="non-terminal residue" evidence="1">
    <location>
        <position position="1"/>
    </location>
</feature>
<evidence type="ECO:0000313" key="2">
    <source>
        <dbReference type="Proteomes" id="UP001328107"/>
    </source>
</evidence>
<accession>A0AAN5I852</accession>
<comment type="caution">
    <text evidence="1">The sequence shown here is derived from an EMBL/GenBank/DDBJ whole genome shotgun (WGS) entry which is preliminary data.</text>
</comment>
<evidence type="ECO:0000313" key="1">
    <source>
        <dbReference type="EMBL" id="GMR56098.1"/>
    </source>
</evidence>
<protein>
    <submittedName>
        <fullName evidence="1">Uncharacterized protein</fullName>
    </submittedName>
</protein>
<dbReference type="EMBL" id="BTRK01000005">
    <property type="protein sequence ID" value="GMR56098.1"/>
    <property type="molecule type" value="Genomic_DNA"/>
</dbReference>
<organism evidence="1 2">
    <name type="scientific">Pristionchus mayeri</name>
    <dbReference type="NCBI Taxonomy" id="1317129"/>
    <lineage>
        <taxon>Eukaryota</taxon>
        <taxon>Metazoa</taxon>
        <taxon>Ecdysozoa</taxon>
        <taxon>Nematoda</taxon>
        <taxon>Chromadorea</taxon>
        <taxon>Rhabditida</taxon>
        <taxon>Rhabditina</taxon>
        <taxon>Diplogasteromorpha</taxon>
        <taxon>Diplogasteroidea</taxon>
        <taxon>Neodiplogasteridae</taxon>
        <taxon>Pristionchus</taxon>
    </lineage>
</organism>
<proteinExistence type="predicted"/>
<name>A0AAN5I852_9BILA</name>
<keyword evidence="2" id="KW-1185">Reference proteome</keyword>
<dbReference type="Proteomes" id="UP001328107">
    <property type="component" value="Unassembled WGS sequence"/>
</dbReference>
<dbReference type="AlphaFoldDB" id="A0AAN5I852"/>
<sequence>SAGTRFGPRLCNVVLFRASISRQVRTRGGSLTASAFDFFQEALQFPDFLSNPLLFFISVLKCECPRLLHVERFIIVSTSEEALGEPPPYSHLGLGEGGLSVPLSLLHSCSAFLLI</sequence>
<feature type="non-terminal residue" evidence="1">
    <location>
        <position position="115"/>
    </location>
</feature>
<reference evidence="2" key="1">
    <citation type="submission" date="2022-10" db="EMBL/GenBank/DDBJ databases">
        <title>Genome assembly of Pristionchus species.</title>
        <authorList>
            <person name="Yoshida K."/>
            <person name="Sommer R.J."/>
        </authorList>
    </citation>
    <scope>NUCLEOTIDE SEQUENCE [LARGE SCALE GENOMIC DNA]</scope>
    <source>
        <strain evidence="2">RS5460</strain>
    </source>
</reference>